<evidence type="ECO:0000313" key="3">
    <source>
        <dbReference type="Proteomes" id="UP000830401"/>
    </source>
</evidence>
<feature type="transmembrane region" description="Helical" evidence="1">
    <location>
        <begin position="83"/>
        <end position="102"/>
    </location>
</feature>
<name>A0ABY4G3D9_9BACT</name>
<feature type="transmembrane region" description="Helical" evidence="1">
    <location>
        <begin position="12"/>
        <end position="36"/>
    </location>
</feature>
<evidence type="ECO:0000256" key="1">
    <source>
        <dbReference type="SAM" id="Phobius"/>
    </source>
</evidence>
<accession>A0ABY4G3D9</accession>
<dbReference type="Proteomes" id="UP000830401">
    <property type="component" value="Chromosome"/>
</dbReference>
<keyword evidence="1" id="KW-0812">Transmembrane</keyword>
<protein>
    <recommendedName>
        <fullName evidence="4">Phage holin family protein</fullName>
    </recommendedName>
</protein>
<evidence type="ECO:0000313" key="2">
    <source>
        <dbReference type="EMBL" id="UOQ65395.1"/>
    </source>
</evidence>
<keyword evidence="3" id="KW-1185">Reference proteome</keyword>
<keyword evidence="1" id="KW-0472">Membrane</keyword>
<sequence length="154" mass="16862">MLKSYSPIQSTIIRTLILWLLSNLGGTLLLGIGFALTHRLNDSTIAVVAGLLAATITLPLVPLAMPFFAVLGKICAAWPRRSMALLGVMLFFLLANEALHLLLPFATFFGLLEMSFPYLVAGVLTVLWLYSPTGQTSTTTLLTKKRDRQVRLSE</sequence>
<reference evidence="2" key="1">
    <citation type="submission" date="2022-04" db="EMBL/GenBank/DDBJ databases">
        <title>Hymenobacter sp. isolated from the air.</title>
        <authorList>
            <person name="Won M."/>
            <person name="Lee C.-M."/>
            <person name="Woen H.-Y."/>
            <person name="Kwon S.-W."/>
        </authorList>
    </citation>
    <scope>NUCLEOTIDE SEQUENCE</scope>
    <source>
        <strain evidence="2">5420S-77</strain>
    </source>
</reference>
<dbReference type="RefSeq" id="WP_245119402.1">
    <property type="nucleotide sequence ID" value="NZ_CP095061.1"/>
</dbReference>
<gene>
    <name evidence="2" type="ORF">MUN86_17835</name>
</gene>
<organism evidence="2 3">
    <name type="scientific">Hymenobacter volaticus</name>
    <dbReference type="NCBI Taxonomy" id="2932254"/>
    <lineage>
        <taxon>Bacteria</taxon>
        <taxon>Pseudomonadati</taxon>
        <taxon>Bacteroidota</taxon>
        <taxon>Cytophagia</taxon>
        <taxon>Cytophagales</taxon>
        <taxon>Hymenobacteraceae</taxon>
        <taxon>Hymenobacter</taxon>
    </lineage>
</organism>
<proteinExistence type="predicted"/>
<evidence type="ECO:0008006" key="4">
    <source>
        <dbReference type="Google" id="ProtNLM"/>
    </source>
</evidence>
<feature type="transmembrane region" description="Helical" evidence="1">
    <location>
        <begin position="108"/>
        <end position="130"/>
    </location>
</feature>
<feature type="transmembrane region" description="Helical" evidence="1">
    <location>
        <begin position="48"/>
        <end position="71"/>
    </location>
</feature>
<keyword evidence="1" id="KW-1133">Transmembrane helix</keyword>
<dbReference type="EMBL" id="CP095061">
    <property type="protein sequence ID" value="UOQ65395.1"/>
    <property type="molecule type" value="Genomic_DNA"/>
</dbReference>